<protein>
    <recommendedName>
        <fullName evidence="4">ParB/Sulfiredoxin domain-containing protein</fullName>
    </recommendedName>
</protein>
<dbReference type="RefSeq" id="WP_211860442.1">
    <property type="nucleotide sequence ID" value="NZ_JAAEDM010000004.1"/>
</dbReference>
<dbReference type="SUPFAM" id="SSF110849">
    <property type="entry name" value="ParB/Sulfiredoxin"/>
    <property type="match status" value="1"/>
</dbReference>
<dbReference type="EMBL" id="JAAEDM010000004">
    <property type="protein sequence ID" value="MBR0670071.1"/>
    <property type="molecule type" value="Genomic_DNA"/>
</dbReference>
<evidence type="ECO:0000313" key="2">
    <source>
        <dbReference type="EMBL" id="MBR0670071.1"/>
    </source>
</evidence>
<proteinExistence type="predicted"/>
<reference evidence="2" key="1">
    <citation type="submission" date="2020-01" db="EMBL/GenBank/DDBJ databases">
        <authorList>
            <person name="Rat A."/>
        </authorList>
    </citation>
    <scope>NUCLEOTIDE SEQUENCE</scope>
    <source>
        <strain evidence="2">LMG 31231</strain>
    </source>
</reference>
<sequence>MTYEELNVGDLRVNQANDRHGEVGSEDLAIAELFRLHDAQMRNLAADIAAEGAIYDPPLVMPGNGSFVVFDGNRRITCAKLLLNPRRAPSAELQTLFSNLRNEFGDRIPTRLICQTESDRNVIDSILFRRHTGSQRGIGQLGWNDRAKLNFVERTGRNESVNVAAEIERVLSEAGRLPEGMIPWSTLTRLLSSEEFRNRAGISTAGRRFRLTHEREVVTEALYRIANDLADQVVTLGDLWNNEGKRAYLGRLESEGILPQEAQRLPEATGSRTSPRNTRRNQQPPQPPQTTFIPSDAPHVQWLANQQRARAVWEELQSLSLQRHPNAVSVLMRILLELSVESYINEHGLQVLDNLSRKVGAVSTHLLGRQIIDQDYFDELERMRLNDQLISVASMQRYIHSPDFAPMESELRIYWVRLGRFLVATLNR</sequence>
<dbReference type="Proteomes" id="UP001138751">
    <property type="component" value="Unassembled WGS sequence"/>
</dbReference>
<organism evidence="2 3">
    <name type="scientific">Neoroseomonas soli</name>
    <dbReference type="NCBI Taxonomy" id="1081025"/>
    <lineage>
        <taxon>Bacteria</taxon>
        <taxon>Pseudomonadati</taxon>
        <taxon>Pseudomonadota</taxon>
        <taxon>Alphaproteobacteria</taxon>
        <taxon>Acetobacterales</taxon>
        <taxon>Acetobacteraceae</taxon>
        <taxon>Neoroseomonas</taxon>
    </lineage>
</organism>
<reference evidence="2" key="2">
    <citation type="journal article" date="2021" name="Syst. Appl. Microbiol.">
        <title>Roseomonas hellenica sp. nov., isolated from roots of wild-growing Alkanna tinctoria.</title>
        <authorList>
            <person name="Rat A."/>
            <person name="Naranjo H.D."/>
            <person name="Lebbe L."/>
            <person name="Cnockaert M."/>
            <person name="Krigas N."/>
            <person name="Grigoriadou K."/>
            <person name="Maloupa E."/>
            <person name="Willems A."/>
        </authorList>
    </citation>
    <scope>NUCLEOTIDE SEQUENCE</scope>
    <source>
        <strain evidence="2">LMG 31231</strain>
    </source>
</reference>
<gene>
    <name evidence="2" type="ORF">GXW76_02695</name>
</gene>
<evidence type="ECO:0000256" key="1">
    <source>
        <dbReference type="SAM" id="MobiDB-lite"/>
    </source>
</evidence>
<dbReference type="InterPro" id="IPR036086">
    <property type="entry name" value="ParB/Sulfiredoxin_sf"/>
</dbReference>
<evidence type="ECO:0008006" key="4">
    <source>
        <dbReference type="Google" id="ProtNLM"/>
    </source>
</evidence>
<keyword evidence="3" id="KW-1185">Reference proteome</keyword>
<comment type="caution">
    <text evidence="2">The sequence shown here is derived from an EMBL/GenBank/DDBJ whole genome shotgun (WGS) entry which is preliminary data.</text>
</comment>
<accession>A0A9X9WSE2</accession>
<dbReference type="AlphaFoldDB" id="A0A9X9WSE2"/>
<name>A0A9X9WSE2_9PROT</name>
<evidence type="ECO:0000313" key="3">
    <source>
        <dbReference type="Proteomes" id="UP001138751"/>
    </source>
</evidence>
<feature type="region of interest" description="Disordered" evidence="1">
    <location>
        <begin position="259"/>
        <end position="295"/>
    </location>
</feature>